<dbReference type="Gene3D" id="3.20.20.30">
    <property type="entry name" value="Luciferase-like domain"/>
    <property type="match status" value="1"/>
</dbReference>
<comment type="caution">
    <text evidence="6">The sequence shown here is derived from an EMBL/GenBank/DDBJ whole genome shotgun (WGS) entry which is preliminary data.</text>
</comment>
<dbReference type="Pfam" id="PF00296">
    <property type="entry name" value="Bac_luciferase"/>
    <property type="match status" value="1"/>
</dbReference>
<dbReference type="InterPro" id="IPR019952">
    <property type="entry name" value="F420_OxRdatse_Rv1855c_pred"/>
</dbReference>
<dbReference type="NCBIfam" id="TIGR03560">
    <property type="entry name" value="F420_Rv1855c"/>
    <property type="match status" value="1"/>
</dbReference>
<keyword evidence="3" id="KW-0560">Oxidoreductase</keyword>
<dbReference type="PANTHER" id="PTHR42847:SF4">
    <property type="entry name" value="ALKANESULFONATE MONOOXYGENASE-RELATED"/>
    <property type="match status" value="1"/>
</dbReference>
<evidence type="ECO:0000313" key="7">
    <source>
        <dbReference type="Proteomes" id="UP001556631"/>
    </source>
</evidence>
<dbReference type="SUPFAM" id="SSF51679">
    <property type="entry name" value="Bacterial luciferase-like"/>
    <property type="match status" value="1"/>
</dbReference>
<proteinExistence type="predicted"/>
<evidence type="ECO:0000256" key="1">
    <source>
        <dbReference type="ARBA" id="ARBA00022630"/>
    </source>
</evidence>
<sequence length="304" mass="32968">MRLRVLLEPRHGGSYDEMLGLARATEEAGLDAFFRSDHYLGVDEADRSYEPTDSWATLAGLARDTSRIRLGTLVTAGTFRLPGVLAVTVATVDAMSGGRVELGLGTGWYDREHAAFGVPFPPLKERFDRLEEQLAIVSGLWGMAPGETFDFEGEHFRIDGAANPPRPAQAGGPPIVIGGGGPKRTPAIAARFATEYNGAFPEGIADRFTRFREACRRIGRDPDEAHLSAVLPVACGTTPAQAQRRFEQIGTEPLREEAVVGDVDAVAERVRELAKVGADTVYFHLYDVDDLDHVHLLGQVAESV</sequence>
<evidence type="ECO:0000256" key="4">
    <source>
        <dbReference type="ARBA" id="ARBA00023033"/>
    </source>
</evidence>
<dbReference type="EMBL" id="JBFPJR010000019">
    <property type="protein sequence ID" value="MEX0428367.1"/>
    <property type="molecule type" value="Genomic_DNA"/>
</dbReference>
<dbReference type="InterPro" id="IPR011251">
    <property type="entry name" value="Luciferase-like_dom"/>
</dbReference>
<keyword evidence="7" id="KW-1185">Reference proteome</keyword>
<evidence type="ECO:0000313" key="6">
    <source>
        <dbReference type="EMBL" id="MEX0428367.1"/>
    </source>
</evidence>
<dbReference type="InterPro" id="IPR050172">
    <property type="entry name" value="SsuD_RutA_monooxygenase"/>
</dbReference>
<name>A0ABV3SZJ5_9ACTN</name>
<keyword evidence="1" id="KW-0285">Flavoprotein</keyword>
<protein>
    <submittedName>
        <fullName evidence="6">TIGR03560 family F420-dependent LLM class oxidoreductase</fullName>
    </submittedName>
</protein>
<accession>A0ABV3SZJ5</accession>
<reference evidence="6 7" key="1">
    <citation type="submission" date="2024-07" db="EMBL/GenBank/DDBJ databases">
        <authorList>
            <person name="Lee S."/>
            <person name="Kang M."/>
        </authorList>
    </citation>
    <scope>NUCLEOTIDE SEQUENCE [LARGE SCALE GENOMIC DNA]</scope>
    <source>
        <strain evidence="6 7">DS6</strain>
    </source>
</reference>
<dbReference type="PANTHER" id="PTHR42847">
    <property type="entry name" value="ALKANESULFONATE MONOOXYGENASE"/>
    <property type="match status" value="1"/>
</dbReference>
<gene>
    <name evidence="6" type="ORF">AB3X52_12115</name>
</gene>
<keyword evidence="2" id="KW-0288">FMN</keyword>
<evidence type="ECO:0000256" key="3">
    <source>
        <dbReference type="ARBA" id="ARBA00023002"/>
    </source>
</evidence>
<organism evidence="6 7">
    <name type="scientific">Nocardioides eburneus</name>
    <dbReference type="NCBI Taxonomy" id="3231482"/>
    <lineage>
        <taxon>Bacteria</taxon>
        <taxon>Bacillati</taxon>
        <taxon>Actinomycetota</taxon>
        <taxon>Actinomycetes</taxon>
        <taxon>Propionibacteriales</taxon>
        <taxon>Nocardioidaceae</taxon>
        <taxon>Nocardioides</taxon>
    </lineage>
</organism>
<evidence type="ECO:0000256" key="2">
    <source>
        <dbReference type="ARBA" id="ARBA00022643"/>
    </source>
</evidence>
<dbReference type="InterPro" id="IPR036661">
    <property type="entry name" value="Luciferase-like_sf"/>
</dbReference>
<keyword evidence="4" id="KW-0503">Monooxygenase</keyword>
<feature type="domain" description="Luciferase-like" evidence="5">
    <location>
        <begin position="10"/>
        <end position="248"/>
    </location>
</feature>
<dbReference type="RefSeq" id="WP_367994339.1">
    <property type="nucleotide sequence ID" value="NZ_JBFPJR010000019.1"/>
</dbReference>
<dbReference type="Proteomes" id="UP001556631">
    <property type="component" value="Unassembled WGS sequence"/>
</dbReference>
<evidence type="ECO:0000259" key="5">
    <source>
        <dbReference type="Pfam" id="PF00296"/>
    </source>
</evidence>